<dbReference type="RefSeq" id="WP_210026572.1">
    <property type="nucleotide sequence ID" value="NZ_JAGINU010000001.1"/>
</dbReference>
<evidence type="ECO:0000256" key="3">
    <source>
        <dbReference type="ARBA" id="ARBA00023163"/>
    </source>
</evidence>
<feature type="domain" description="HTH arsR-type" evidence="4">
    <location>
        <begin position="1"/>
        <end position="96"/>
    </location>
</feature>
<dbReference type="InterPro" id="IPR051081">
    <property type="entry name" value="HTH_MetalResp_TranReg"/>
</dbReference>
<evidence type="ECO:0000313" key="5">
    <source>
        <dbReference type="EMBL" id="MBP2366507.1"/>
    </source>
</evidence>
<dbReference type="Pfam" id="PF12840">
    <property type="entry name" value="HTH_20"/>
    <property type="match status" value="1"/>
</dbReference>
<dbReference type="SMART" id="SM00418">
    <property type="entry name" value="HTH_ARSR"/>
    <property type="match status" value="1"/>
</dbReference>
<proteinExistence type="predicted"/>
<protein>
    <submittedName>
        <fullName evidence="5">DNA-binding transcriptional ArsR family regulator</fullName>
    </submittedName>
</protein>
<gene>
    <name evidence="5" type="ORF">JOF36_002203</name>
</gene>
<keyword evidence="1" id="KW-0805">Transcription regulation</keyword>
<dbReference type="InterPro" id="IPR036388">
    <property type="entry name" value="WH-like_DNA-bd_sf"/>
</dbReference>
<dbReference type="InterPro" id="IPR011991">
    <property type="entry name" value="ArsR-like_HTH"/>
</dbReference>
<name>A0ABS4VRE9_9PSEU</name>
<dbReference type="SUPFAM" id="SSF46785">
    <property type="entry name" value="Winged helix' DNA-binding domain"/>
    <property type="match status" value="1"/>
</dbReference>
<dbReference type="InterPro" id="IPR036390">
    <property type="entry name" value="WH_DNA-bd_sf"/>
</dbReference>
<evidence type="ECO:0000259" key="4">
    <source>
        <dbReference type="PROSITE" id="PS50987"/>
    </source>
</evidence>
<dbReference type="Proteomes" id="UP001519295">
    <property type="component" value="Unassembled WGS sequence"/>
</dbReference>
<evidence type="ECO:0000313" key="6">
    <source>
        <dbReference type="Proteomes" id="UP001519295"/>
    </source>
</evidence>
<accession>A0ABS4VRE9</accession>
<reference evidence="5 6" key="1">
    <citation type="submission" date="2021-03" db="EMBL/GenBank/DDBJ databases">
        <title>Sequencing the genomes of 1000 actinobacteria strains.</title>
        <authorList>
            <person name="Klenk H.-P."/>
        </authorList>
    </citation>
    <scope>NUCLEOTIDE SEQUENCE [LARGE SCALE GENOMIC DNA]</scope>
    <source>
        <strain evidence="5 6">DSM 45256</strain>
    </source>
</reference>
<dbReference type="PANTHER" id="PTHR33154:SF33">
    <property type="entry name" value="TRANSCRIPTIONAL REPRESSOR SDPR"/>
    <property type="match status" value="1"/>
</dbReference>
<evidence type="ECO:0000256" key="1">
    <source>
        <dbReference type="ARBA" id="ARBA00023015"/>
    </source>
</evidence>
<keyword evidence="3" id="KW-0804">Transcription</keyword>
<organism evidence="5 6">
    <name type="scientific">Pseudonocardia parietis</name>
    <dbReference type="NCBI Taxonomy" id="570936"/>
    <lineage>
        <taxon>Bacteria</taxon>
        <taxon>Bacillati</taxon>
        <taxon>Actinomycetota</taxon>
        <taxon>Actinomycetes</taxon>
        <taxon>Pseudonocardiales</taxon>
        <taxon>Pseudonocardiaceae</taxon>
        <taxon>Pseudonocardia</taxon>
    </lineage>
</organism>
<dbReference type="NCBIfam" id="NF033788">
    <property type="entry name" value="HTH_metalloreg"/>
    <property type="match status" value="1"/>
</dbReference>
<dbReference type="Gene3D" id="1.10.10.10">
    <property type="entry name" value="Winged helix-like DNA-binding domain superfamily/Winged helix DNA-binding domain"/>
    <property type="match status" value="1"/>
</dbReference>
<dbReference type="GO" id="GO:0003677">
    <property type="term" value="F:DNA binding"/>
    <property type="evidence" value="ECO:0007669"/>
    <property type="project" value="UniProtKB-KW"/>
</dbReference>
<sequence length="100" mass="11196">MPTVDPWVALADQTRRGLLARVAREPSSVTALAEDLPMSRPAVSQHLKLLLDARLVDVHRQGRQRIYAARPDGLAALRAELDTFWSQALSNFKRIAETNH</sequence>
<dbReference type="PROSITE" id="PS50987">
    <property type="entry name" value="HTH_ARSR_2"/>
    <property type="match status" value="1"/>
</dbReference>
<comment type="caution">
    <text evidence="5">The sequence shown here is derived from an EMBL/GenBank/DDBJ whole genome shotgun (WGS) entry which is preliminary data.</text>
</comment>
<evidence type="ECO:0000256" key="2">
    <source>
        <dbReference type="ARBA" id="ARBA00023125"/>
    </source>
</evidence>
<dbReference type="CDD" id="cd00090">
    <property type="entry name" value="HTH_ARSR"/>
    <property type="match status" value="1"/>
</dbReference>
<dbReference type="InterPro" id="IPR001845">
    <property type="entry name" value="HTH_ArsR_DNA-bd_dom"/>
</dbReference>
<keyword evidence="2 5" id="KW-0238">DNA-binding</keyword>
<dbReference type="PRINTS" id="PR00778">
    <property type="entry name" value="HTHARSR"/>
</dbReference>
<dbReference type="PANTHER" id="PTHR33154">
    <property type="entry name" value="TRANSCRIPTIONAL REGULATOR, ARSR FAMILY"/>
    <property type="match status" value="1"/>
</dbReference>
<keyword evidence="6" id="KW-1185">Reference proteome</keyword>
<dbReference type="EMBL" id="JAGINU010000001">
    <property type="protein sequence ID" value="MBP2366507.1"/>
    <property type="molecule type" value="Genomic_DNA"/>
</dbReference>